<protein>
    <submittedName>
        <fullName evidence="1">Uncharacterized protein</fullName>
    </submittedName>
</protein>
<feature type="non-terminal residue" evidence="1">
    <location>
        <position position="1"/>
    </location>
</feature>
<evidence type="ECO:0000313" key="2">
    <source>
        <dbReference type="Proteomes" id="UP000257109"/>
    </source>
</evidence>
<evidence type="ECO:0000313" key="1">
    <source>
        <dbReference type="EMBL" id="RDY06058.1"/>
    </source>
</evidence>
<accession>A0A371HTG0</accession>
<dbReference type="AlphaFoldDB" id="A0A371HTG0"/>
<sequence>MQSNKTVGRKPFKLSYQLLRGIRLHCWPKSVPELKESTFLILFSPIAKMTTMRLLLSLASILNW</sequence>
<reference evidence="1" key="1">
    <citation type="submission" date="2018-05" db="EMBL/GenBank/DDBJ databases">
        <title>Draft genome of Mucuna pruriens seed.</title>
        <authorList>
            <person name="Nnadi N.E."/>
            <person name="Vos R."/>
            <person name="Hasami M.H."/>
            <person name="Devisetty U.K."/>
            <person name="Aguiy J.C."/>
        </authorList>
    </citation>
    <scope>NUCLEOTIDE SEQUENCE [LARGE SCALE GENOMIC DNA]</scope>
    <source>
        <strain evidence="1">JCA_2017</strain>
    </source>
</reference>
<proteinExistence type="predicted"/>
<keyword evidence="2" id="KW-1185">Reference proteome</keyword>
<dbReference type="EMBL" id="QJKJ01001759">
    <property type="protein sequence ID" value="RDY06058.1"/>
    <property type="molecule type" value="Genomic_DNA"/>
</dbReference>
<name>A0A371HTG0_MUCPR</name>
<gene>
    <name evidence="1" type="ORF">CR513_10033</name>
</gene>
<dbReference type="Proteomes" id="UP000257109">
    <property type="component" value="Unassembled WGS sequence"/>
</dbReference>
<comment type="caution">
    <text evidence="1">The sequence shown here is derived from an EMBL/GenBank/DDBJ whole genome shotgun (WGS) entry which is preliminary data.</text>
</comment>
<organism evidence="1 2">
    <name type="scientific">Mucuna pruriens</name>
    <name type="common">Velvet bean</name>
    <name type="synonym">Dolichos pruriens</name>
    <dbReference type="NCBI Taxonomy" id="157652"/>
    <lineage>
        <taxon>Eukaryota</taxon>
        <taxon>Viridiplantae</taxon>
        <taxon>Streptophyta</taxon>
        <taxon>Embryophyta</taxon>
        <taxon>Tracheophyta</taxon>
        <taxon>Spermatophyta</taxon>
        <taxon>Magnoliopsida</taxon>
        <taxon>eudicotyledons</taxon>
        <taxon>Gunneridae</taxon>
        <taxon>Pentapetalae</taxon>
        <taxon>rosids</taxon>
        <taxon>fabids</taxon>
        <taxon>Fabales</taxon>
        <taxon>Fabaceae</taxon>
        <taxon>Papilionoideae</taxon>
        <taxon>50 kb inversion clade</taxon>
        <taxon>NPAAA clade</taxon>
        <taxon>indigoferoid/millettioid clade</taxon>
        <taxon>Phaseoleae</taxon>
        <taxon>Mucuna</taxon>
    </lineage>
</organism>